<comment type="similarity">
    <text evidence="2 9">Belongs to the Mediator complex subunit 14 family.</text>
</comment>
<organism evidence="14 15">
    <name type="scientific">Cichlidogyrus casuarinus</name>
    <dbReference type="NCBI Taxonomy" id="1844966"/>
    <lineage>
        <taxon>Eukaryota</taxon>
        <taxon>Metazoa</taxon>
        <taxon>Spiralia</taxon>
        <taxon>Lophotrochozoa</taxon>
        <taxon>Platyhelminthes</taxon>
        <taxon>Monogenea</taxon>
        <taxon>Monopisthocotylea</taxon>
        <taxon>Dactylogyridea</taxon>
        <taxon>Ancyrocephalidae</taxon>
        <taxon>Cichlidogyrus</taxon>
    </lineage>
</organism>
<dbReference type="InterPro" id="IPR055113">
    <property type="entry name" value="Med14_RM2"/>
</dbReference>
<evidence type="ECO:0000256" key="3">
    <source>
        <dbReference type="ARBA" id="ARBA00019619"/>
    </source>
</evidence>
<evidence type="ECO:0000256" key="10">
    <source>
        <dbReference type="SAM" id="MobiDB-lite"/>
    </source>
</evidence>
<protein>
    <recommendedName>
        <fullName evidence="3 9">Mediator of RNA polymerase II transcription subunit 14</fullName>
    </recommendedName>
    <alternativeName>
        <fullName evidence="8 9">Mediator complex subunit 14</fullName>
    </alternativeName>
</protein>
<evidence type="ECO:0000256" key="4">
    <source>
        <dbReference type="ARBA" id="ARBA00023015"/>
    </source>
</evidence>
<dbReference type="Pfam" id="PF22981">
    <property type="entry name" value="RM2_Med14"/>
    <property type="match status" value="1"/>
</dbReference>
<evidence type="ECO:0000256" key="5">
    <source>
        <dbReference type="ARBA" id="ARBA00023159"/>
    </source>
</evidence>
<dbReference type="PANTHER" id="PTHR12809">
    <property type="entry name" value="MEDIATOR COMPLEX SUBUNIT"/>
    <property type="match status" value="1"/>
</dbReference>
<keyword evidence="15" id="KW-1185">Reference proteome</keyword>
<feature type="domain" description="Mediator of RNA polymerase II transcription subunit 14 RM2" evidence="12">
    <location>
        <begin position="216"/>
        <end position="299"/>
    </location>
</feature>
<dbReference type="Proteomes" id="UP001626550">
    <property type="component" value="Unassembled WGS sequence"/>
</dbReference>
<feature type="compositionally biased region" description="Low complexity" evidence="10">
    <location>
        <begin position="1267"/>
        <end position="1295"/>
    </location>
</feature>
<sequence>MAMVENSYVPLHYVIELLCQKVYTDLMRLVDMYVIFLPFNARLPPFSLFLAIDVFTNRGYTRLPKCITNRFLPQANASELEKKQALIDLDRIILHRLSVTTLPKQFRHVSISSGKVTFTVPSEFQVTLTLMSEVMDFPWRVLKVKLILKDPEFGPTNKIIHPKQNQFLQAHLQSRIIHRSIDPRPPLSIIYETMHSFCMALQLDLLHEQAQKSKNRRFDGQMFIESYKPGHSMCVSYWRELAKNNFHASLQADGKLAPQAYMLMIHLDELDPLKPLVVTHLPKLSIEDEYRIGNSITGENVSFERLFSKTLFLRSELILEDIRRELMLLTPGPIKQSHQPLCLDVPILYPCADTELLRIRLDAAEGSLRCCFCGIGGPETRLQTEAEVLNSDLKLVASVHSALVSLERAINKPSMRRIDQNVSFSSIQSRSIRTLSNEDSRQRFAVLDAFEKLRVFLALVRIYHTATRNRASWQPVCRTLPISLPKVKLGKAKPPYYDIVERMQEGTASGLFIKLFSHQEQYLFVEVQPKSGSQLINYKLAVLVLRSEIAVPFLRVTHYIPLDENLLSSCTGRAFNAIEYKSEVTHLHETHKRRCSQNSEMYSSKRPRLESSVEQELIYSKFTSIEGLDNLIASLEENLLCSWFVHELSRFDLAMNGFKYDETGEIVCVDMNSVPLNMLPSWMHSASKALESELVSMRLRPKFNLKHQAAFRRTWQLTVLFSERLITSKRLYSFEFTSDLPLLARDLVPKWMALCAMQTLVTPLLSSGTLPAGVELSQHDLKSCTVKYGSEQRYILEIFYARQFHINLVGSTTASPHAMIKHHLELFLNSQKDLSMLINLMLETLPFYEALDCLKDASLTSISLPLTDSRFLRPVRNLVLLSQSAKDVILLYRNCLALRFNLHQPSATGPECLLNTADGSPGFLHLTDAFSTLNNNHFGNLVPLPAFTHFLATLEDCFPVGNAETTWPGLSLSNLKVLARGKLGRKVSSLESYFATALMFHAAHIACLQLGGRVEGTSVEGPLTAQLTKSNVTSRGELLTSWQAGLQTRLRMVPLEAASWGLQLEIQPFREAAQSWNPAADCLYLLEQFFMRRVFVAPFEPVAMKTFFTIFQLPVPVIKGLLRIISWELCPPSTYDIHTPLAGPSESKPLIKMALVVSAPNLASMQNQTEFVPGSPALIVVQGPSLMLQLLIFADSNKLAHTLNFVYHWDRNVTNLLLKQDDNLGQQIRASGIEQESNENALQSGENALLLLLIKITKFFRQPAPPIQQHFPPQPQLTPEQQQMYHHQQHHQLSQ</sequence>
<evidence type="ECO:0000256" key="8">
    <source>
        <dbReference type="ARBA" id="ARBA00032007"/>
    </source>
</evidence>
<evidence type="ECO:0000256" key="9">
    <source>
        <dbReference type="RuleBase" id="RU365082"/>
    </source>
</evidence>
<dbReference type="GO" id="GO:0016592">
    <property type="term" value="C:mediator complex"/>
    <property type="evidence" value="ECO:0007669"/>
    <property type="project" value="UniProtKB-UniRule"/>
</dbReference>
<comment type="subcellular location">
    <subcellularLocation>
        <location evidence="1 9">Nucleus</location>
    </subcellularLocation>
</comment>
<evidence type="ECO:0000256" key="6">
    <source>
        <dbReference type="ARBA" id="ARBA00023163"/>
    </source>
</evidence>
<comment type="subunit">
    <text evidence="9">Component of the Mediator complex.</text>
</comment>
<name>A0ABD2Q6I4_9PLAT</name>
<evidence type="ECO:0000313" key="15">
    <source>
        <dbReference type="Proteomes" id="UP001626550"/>
    </source>
</evidence>
<keyword evidence="5 9" id="KW-0010">Activator</keyword>
<dbReference type="InterPro" id="IPR013947">
    <property type="entry name" value="Mediator_Med14"/>
</dbReference>
<keyword evidence="7 9" id="KW-0539">Nucleus</keyword>
<dbReference type="EMBL" id="JBJKFK010000803">
    <property type="protein sequence ID" value="KAL3315195.1"/>
    <property type="molecule type" value="Genomic_DNA"/>
</dbReference>
<keyword evidence="4 9" id="KW-0805">Transcription regulation</keyword>
<dbReference type="PANTHER" id="PTHR12809:SF2">
    <property type="entry name" value="MEDIATOR OF RNA POLYMERASE II TRANSCRIPTION SUBUNIT 14"/>
    <property type="match status" value="1"/>
</dbReference>
<evidence type="ECO:0000259" key="13">
    <source>
        <dbReference type="Pfam" id="PF25065"/>
    </source>
</evidence>
<comment type="caution">
    <text evidence="14">The sequence shown here is derived from an EMBL/GenBank/DDBJ whole genome shotgun (WGS) entry which is preliminary data.</text>
</comment>
<accession>A0ABD2Q6I4</accession>
<feature type="domain" description="Mediator of RNA polymerase II transcription subunit 14 RM3" evidence="13">
    <location>
        <begin position="304"/>
        <end position="401"/>
    </location>
</feature>
<feature type="region of interest" description="Disordered" evidence="10">
    <location>
        <begin position="1265"/>
        <end position="1295"/>
    </location>
</feature>
<reference evidence="14 15" key="1">
    <citation type="submission" date="2024-11" db="EMBL/GenBank/DDBJ databases">
        <title>Adaptive evolution of stress response genes in parasites aligns with host niche diversity.</title>
        <authorList>
            <person name="Hahn C."/>
            <person name="Resl P."/>
        </authorList>
    </citation>
    <scope>NUCLEOTIDE SEQUENCE [LARGE SCALE GENOMIC DNA]</scope>
    <source>
        <strain evidence="14">EGGRZ-B1_66</strain>
        <tissue evidence="14">Body</tissue>
    </source>
</reference>
<evidence type="ECO:0000259" key="11">
    <source>
        <dbReference type="Pfam" id="PF08638"/>
    </source>
</evidence>
<gene>
    <name evidence="14" type="primary">MED14</name>
    <name evidence="14" type="ORF">Ciccas_006172</name>
</gene>
<evidence type="ECO:0000259" key="12">
    <source>
        <dbReference type="Pfam" id="PF22981"/>
    </source>
</evidence>
<evidence type="ECO:0000256" key="2">
    <source>
        <dbReference type="ARBA" id="ARBA00007813"/>
    </source>
</evidence>
<dbReference type="GO" id="GO:0003712">
    <property type="term" value="F:transcription coregulator activity"/>
    <property type="evidence" value="ECO:0007669"/>
    <property type="project" value="UniProtKB-UniRule"/>
</dbReference>
<proteinExistence type="inferred from homology"/>
<evidence type="ECO:0000256" key="1">
    <source>
        <dbReference type="ARBA" id="ARBA00004123"/>
    </source>
</evidence>
<dbReference type="Pfam" id="PF25065">
    <property type="entry name" value="RM3_Med14"/>
    <property type="match status" value="1"/>
</dbReference>
<evidence type="ECO:0000256" key="7">
    <source>
        <dbReference type="ARBA" id="ARBA00023242"/>
    </source>
</evidence>
<comment type="function">
    <text evidence="9">Component of the Mediator complex, a coactivator involved in the regulated transcription of nearly all RNA polymerase II-dependent genes. Mediator functions as a bridge to convey information from gene-specific regulatory proteins to the basal RNA polymerase II transcription machinery. Mediator is recruited to promoters by direct interactions with regulatory proteins and serves as a scaffold for the assembly of a functional preinitiation complex with RNA polymerase II and the general transcription factors.</text>
</comment>
<dbReference type="Pfam" id="PF08638">
    <property type="entry name" value="Med14"/>
    <property type="match status" value="1"/>
</dbReference>
<keyword evidence="6 9" id="KW-0804">Transcription</keyword>
<evidence type="ECO:0000313" key="14">
    <source>
        <dbReference type="EMBL" id="KAL3315195.1"/>
    </source>
</evidence>
<dbReference type="InterPro" id="IPR056879">
    <property type="entry name" value="RM3_Med14"/>
</dbReference>
<dbReference type="InterPro" id="IPR055122">
    <property type="entry name" value="Med14_N"/>
</dbReference>
<feature type="domain" description="Mediator complex subunit MED14 N-terminal" evidence="11">
    <location>
        <begin position="40"/>
        <end position="131"/>
    </location>
</feature>